<dbReference type="RefSeq" id="WP_089022734.1">
    <property type="nucleotide sequence ID" value="NZ_NIQC01000003.1"/>
</dbReference>
<reference evidence="1 2" key="1">
    <citation type="submission" date="2017-06" db="EMBL/GenBank/DDBJ databases">
        <title>Draft Genome Sequence of Natranaerobius trueperi halophilic, alkalithermophilic bacteria from soda lakes.</title>
        <authorList>
            <person name="Zhao B."/>
        </authorList>
    </citation>
    <scope>NUCLEOTIDE SEQUENCE [LARGE SCALE GENOMIC DNA]</scope>
    <source>
        <strain evidence="1 2">DSM 18760</strain>
    </source>
</reference>
<sequence length="453" mass="53413">MNKAIIIVISFLLLGTSNILFAVEEKRPEVVDRWPYGDEYYNEDNIDYIKITFDDEKENLEFLGIADLRDVQVIPETIGSNRVDLELLNDPDKLEEKFVVKDSSDDKLHIKIPVTNLVPDTTYEVIFPSGVVMNSLENVTNEEIKWEFETIHYPRVTTEDFSKRNFSEDYSYSERLRIDADKILGQDVDVYFNNRKAHEVEVDTDDDDNRYLEVLLPRYNRLEPGIYDVLIKNSDDHKTKIYGAVSIIESKHNDFIPKEDTRVTDRVRQGKIVEEVGKSKKTLEVSRYYSNWHSLNFNLDDFMSPNTRERVLSWIKREDDRLDLIDLIYQGFEYSFIGLDLDSDYKRDDVQLTIEKVGSHRKSYLKNRLNDYVIKSDFYELSKENLLIDFVTLEIPFESYESDELKVLRFDEDNRQWTEDGIYFPQIHKRDQLVKIIADELGTFVVVSEGRNQ</sequence>
<organism evidence="1 2">
    <name type="scientific">Natranaerobius trueperi</name>
    <dbReference type="NCBI Taxonomy" id="759412"/>
    <lineage>
        <taxon>Bacteria</taxon>
        <taxon>Bacillati</taxon>
        <taxon>Bacillota</taxon>
        <taxon>Clostridia</taxon>
        <taxon>Natranaerobiales</taxon>
        <taxon>Natranaerobiaceae</taxon>
        <taxon>Natranaerobius</taxon>
    </lineage>
</organism>
<protein>
    <submittedName>
        <fullName evidence="1">Uncharacterized protein</fullName>
    </submittedName>
</protein>
<evidence type="ECO:0000313" key="2">
    <source>
        <dbReference type="Proteomes" id="UP000214588"/>
    </source>
</evidence>
<dbReference type="AlphaFoldDB" id="A0A226C245"/>
<dbReference type="Proteomes" id="UP000214588">
    <property type="component" value="Unassembled WGS sequence"/>
</dbReference>
<dbReference type="OrthoDB" id="1948621at2"/>
<comment type="caution">
    <text evidence="1">The sequence shown here is derived from an EMBL/GenBank/DDBJ whole genome shotgun (WGS) entry which is preliminary data.</text>
</comment>
<name>A0A226C245_9FIRM</name>
<evidence type="ECO:0000313" key="1">
    <source>
        <dbReference type="EMBL" id="OWZ84664.1"/>
    </source>
</evidence>
<proteinExistence type="predicted"/>
<accession>A0A226C245</accession>
<keyword evidence="2" id="KW-1185">Reference proteome</keyword>
<gene>
    <name evidence="1" type="ORF">CDO51_02570</name>
</gene>
<dbReference type="EMBL" id="NIQC01000003">
    <property type="protein sequence ID" value="OWZ84664.1"/>
    <property type="molecule type" value="Genomic_DNA"/>
</dbReference>